<feature type="domain" description="VOC" evidence="1">
    <location>
        <begin position="143"/>
        <end position="262"/>
    </location>
</feature>
<feature type="domain" description="VOC" evidence="1">
    <location>
        <begin position="11"/>
        <end position="129"/>
    </location>
</feature>
<dbReference type="InterPro" id="IPR004360">
    <property type="entry name" value="Glyas_Fos-R_dOase_dom"/>
</dbReference>
<dbReference type="InterPro" id="IPR037523">
    <property type="entry name" value="VOC_core"/>
</dbReference>
<dbReference type="AlphaFoldDB" id="A0A6J4QHN6"/>
<dbReference type="EMBL" id="CADCVE010000009">
    <property type="protein sequence ID" value="CAA9440958.1"/>
    <property type="molecule type" value="Genomic_DNA"/>
</dbReference>
<sequence>MGKRERYEPGTFCWADLATTDPAGAKAFYSELFGWESEDMPAGEAGTYTMLRLDGDDVCALYELEDERREMGIPPHWFSYVSVEDADATASRAVELGGTVFGEAFDVMDAGRMAIIQDPAGAVLAAWQPERHIGARRVNDPGCMTWNELQSRDPKKAAAFYSGLFGWEMEPIEQEGELVYVTIKNAGSSNGGIMPMAEPSTEQHGDAPSYWLTYFTALPDTDVVAGVRGLGGEMLVGPLDIGAGRISVLQDPQGAVFAIFEGETDD</sequence>
<dbReference type="Pfam" id="PF00903">
    <property type="entry name" value="Glyoxalase"/>
    <property type="match status" value="1"/>
</dbReference>
<dbReference type="PANTHER" id="PTHR33993">
    <property type="entry name" value="GLYOXALASE-RELATED"/>
    <property type="match status" value="1"/>
</dbReference>
<dbReference type="CDD" id="cd07247">
    <property type="entry name" value="SgaA_N_like"/>
    <property type="match status" value="2"/>
</dbReference>
<dbReference type="InterPro" id="IPR029068">
    <property type="entry name" value="Glyas_Bleomycin-R_OHBP_Dase"/>
</dbReference>
<dbReference type="InterPro" id="IPR052164">
    <property type="entry name" value="Anthracycline_SecMetBiosynth"/>
</dbReference>
<name>A0A6J4QHN6_9ACTN</name>
<dbReference type="PANTHER" id="PTHR33993:SF14">
    <property type="entry name" value="GB|AAF24581.1"/>
    <property type="match status" value="1"/>
</dbReference>
<accession>A0A6J4QHN6</accession>
<gene>
    <name evidence="2" type="ORF">AVDCRST_MAG28-235</name>
</gene>
<dbReference type="SUPFAM" id="SSF54593">
    <property type="entry name" value="Glyoxalase/Bleomycin resistance protein/Dihydroxybiphenyl dioxygenase"/>
    <property type="match status" value="1"/>
</dbReference>
<organism evidence="2">
    <name type="scientific">uncultured Rubrobacteraceae bacterium</name>
    <dbReference type="NCBI Taxonomy" id="349277"/>
    <lineage>
        <taxon>Bacteria</taxon>
        <taxon>Bacillati</taxon>
        <taxon>Actinomycetota</taxon>
        <taxon>Rubrobacteria</taxon>
        <taxon>Rubrobacterales</taxon>
        <taxon>Rubrobacteraceae</taxon>
        <taxon>environmental samples</taxon>
    </lineage>
</organism>
<reference evidence="2" key="1">
    <citation type="submission" date="2020-02" db="EMBL/GenBank/DDBJ databases">
        <authorList>
            <person name="Meier V. D."/>
        </authorList>
    </citation>
    <scope>NUCLEOTIDE SEQUENCE</scope>
    <source>
        <strain evidence="2">AVDCRST_MAG28</strain>
    </source>
</reference>
<protein>
    <recommendedName>
        <fullName evidence="1">VOC domain-containing protein</fullName>
    </recommendedName>
</protein>
<evidence type="ECO:0000259" key="1">
    <source>
        <dbReference type="PROSITE" id="PS51819"/>
    </source>
</evidence>
<proteinExistence type="predicted"/>
<evidence type="ECO:0000313" key="2">
    <source>
        <dbReference type="EMBL" id="CAA9440958.1"/>
    </source>
</evidence>
<dbReference type="Gene3D" id="3.10.180.10">
    <property type="entry name" value="2,3-Dihydroxybiphenyl 1,2-Dioxygenase, domain 1"/>
    <property type="match status" value="2"/>
</dbReference>
<dbReference type="PROSITE" id="PS51819">
    <property type="entry name" value="VOC"/>
    <property type="match status" value="2"/>
</dbReference>